<dbReference type="InterPro" id="IPR009003">
    <property type="entry name" value="Peptidase_S1_PA"/>
</dbReference>
<proteinExistence type="predicted"/>
<dbReference type="GO" id="GO:0016787">
    <property type="term" value="F:hydrolase activity"/>
    <property type="evidence" value="ECO:0007669"/>
    <property type="project" value="UniProtKB-KW"/>
</dbReference>
<dbReference type="PRINTS" id="PR00722">
    <property type="entry name" value="CHYMOTRYPSIN"/>
</dbReference>
<dbReference type="Proteomes" id="UP001235744">
    <property type="component" value="Chromosome"/>
</dbReference>
<dbReference type="PROSITE" id="PS50240">
    <property type="entry name" value="TRYPSIN_DOM"/>
    <property type="match status" value="1"/>
</dbReference>
<reference evidence="7 8" key="1">
    <citation type="submission" date="2023-03" db="EMBL/GenBank/DDBJ databases">
        <title>Isolation and description of six Streptomyces strains from soil environments, able to metabolize different microbial glucans.</title>
        <authorList>
            <person name="Widen T."/>
            <person name="Larsbrink J."/>
        </authorList>
    </citation>
    <scope>NUCLEOTIDE SEQUENCE [LARGE SCALE GENOMIC DNA]</scope>
    <source>
        <strain evidence="7 8">Alt2</strain>
    </source>
</reference>
<accession>A0ABY9IVJ5</accession>
<feature type="signal peptide" evidence="5">
    <location>
        <begin position="1"/>
        <end position="30"/>
    </location>
</feature>
<dbReference type="PANTHER" id="PTHR24260">
    <property type="match status" value="1"/>
</dbReference>
<dbReference type="InterPro" id="IPR013519">
    <property type="entry name" value="Int_alpha_beta-p"/>
</dbReference>
<dbReference type="InterPro" id="IPR028994">
    <property type="entry name" value="Integrin_alpha_N"/>
</dbReference>
<dbReference type="Pfam" id="PF14312">
    <property type="entry name" value="FG-GAP_2"/>
    <property type="match status" value="1"/>
</dbReference>
<protein>
    <submittedName>
        <fullName evidence="7">Trypsin-like serine protease</fullName>
        <ecNumber evidence="7">3.4.21.-</ecNumber>
    </submittedName>
</protein>
<dbReference type="InterPro" id="IPR013517">
    <property type="entry name" value="FG-GAP"/>
</dbReference>
<keyword evidence="1 5" id="KW-0732">Signal</keyword>
<dbReference type="SUPFAM" id="SSF50494">
    <property type="entry name" value="Trypsin-like serine proteases"/>
    <property type="match status" value="1"/>
</dbReference>
<organism evidence="7 8">
    <name type="scientific">Streptomyces poriferorum</name>
    <dbReference type="NCBI Taxonomy" id="2798799"/>
    <lineage>
        <taxon>Bacteria</taxon>
        <taxon>Bacillati</taxon>
        <taxon>Actinomycetota</taxon>
        <taxon>Actinomycetes</taxon>
        <taxon>Kitasatosporales</taxon>
        <taxon>Streptomycetaceae</taxon>
        <taxon>Streptomyces</taxon>
    </lineage>
</organism>
<name>A0ABY9IVJ5_9ACTN</name>
<evidence type="ECO:0000256" key="1">
    <source>
        <dbReference type="ARBA" id="ARBA00022729"/>
    </source>
</evidence>
<dbReference type="EMBL" id="CP120988">
    <property type="protein sequence ID" value="WLQ58779.1"/>
    <property type="molecule type" value="Genomic_DNA"/>
</dbReference>
<sequence length="737" mass="72849">MRLTRRSRVLAAAASLVAAPLALCAVPAAAVTGPASAASDTTHAYTAQIIVGANDRGCSGVLVDAEWVLTAASCFAADPAQSLSVTPGVPASNVTATIGRTDLTSTSGAQRKIVELVPRTDRDVVLARLDRPVTDVAPATLATTAPAAGEELKFAGYGRSKDEWAPLKLHTGTYTVDSAAATTAAVTGKDAAACMGDSGGPVLRGTGTSAQLVALNSQSFQGGCFGTDETQTSTAGVTARVDDLKSWIDSKVGATAITDFNGDGVEDIAVADAKATVGGKAGAGLVRIVYGAGKGIAQIDQNLDWVTGTSETNDGFGEALATVDYNQDGYTDLVVAAPGQAASGAAGAGVVDILFGGAGGLGTGAVKSQHLEQGTGTGAISVSSSEAGDNMGKSVAAGTTAAGRPWILIGIPGESVGTAAAAGMAFYVYGDTSRSLHQDLPVGVPGAPEAGDRFGASVSGDGNFFAIGAPGEDLDTSADAGQVALFSHTLDADGRPTSIGGVVQGSDGVTGSAETGDEFGAALAMTAYRASATAGADTSMLAIGSPGETTTAGGAEKADAGRAVLVRINADSTWTYLRELRQGEADDTVSGTSEANDRMGESLTAINTAPREVATTASLLVAVGTPGEAIGTETQSGAIHVFSMVGAAGDNDLWIEAGDGDGIPGTSKAGQRLGESIHFTGTHLYAGLPYGPSTYGALYALPVGNVIPGGTDGAVTTYQPGTGGLPAAGSAFGNAAR</sequence>
<dbReference type="RefSeq" id="WP_306070221.1">
    <property type="nucleotide sequence ID" value="NZ_CP120988.1"/>
</dbReference>
<dbReference type="SMART" id="SM00191">
    <property type="entry name" value="Int_alpha"/>
    <property type="match status" value="5"/>
</dbReference>
<evidence type="ECO:0000256" key="3">
    <source>
        <dbReference type="ARBA" id="ARBA00023157"/>
    </source>
</evidence>
<dbReference type="InterPro" id="IPR051333">
    <property type="entry name" value="CLIP_Serine_Protease"/>
</dbReference>
<keyword evidence="8" id="KW-1185">Reference proteome</keyword>
<feature type="domain" description="Peptidase S1" evidence="6">
    <location>
        <begin position="31"/>
        <end position="253"/>
    </location>
</feature>
<keyword evidence="4" id="KW-0325">Glycoprotein</keyword>
<dbReference type="Gene3D" id="2.40.10.10">
    <property type="entry name" value="Trypsin-like serine proteases"/>
    <property type="match status" value="1"/>
</dbReference>
<dbReference type="InterPro" id="IPR033116">
    <property type="entry name" value="TRYPSIN_SER"/>
</dbReference>
<dbReference type="Pfam" id="PF01839">
    <property type="entry name" value="FG-GAP"/>
    <property type="match status" value="1"/>
</dbReference>
<dbReference type="PROSITE" id="PS51318">
    <property type="entry name" value="TAT"/>
    <property type="match status" value="1"/>
</dbReference>
<dbReference type="SUPFAM" id="SSF69318">
    <property type="entry name" value="Integrin alpha N-terminal domain"/>
    <property type="match status" value="1"/>
</dbReference>
<keyword evidence="7" id="KW-0378">Hydrolase</keyword>
<dbReference type="Pfam" id="PF00089">
    <property type="entry name" value="Trypsin"/>
    <property type="match status" value="1"/>
</dbReference>
<dbReference type="EC" id="3.4.21.-" evidence="7"/>
<dbReference type="InterPro" id="IPR001314">
    <property type="entry name" value="Peptidase_S1A"/>
</dbReference>
<dbReference type="Gene3D" id="2.130.10.130">
    <property type="entry name" value="Integrin alpha, N-terminal"/>
    <property type="match status" value="2"/>
</dbReference>
<dbReference type="InterPro" id="IPR043504">
    <property type="entry name" value="Peptidase_S1_PA_chymotrypsin"/>
</dbReference>
<dbReference type="InterPro" id="IPR006311">
    <property type="entry name" value="TAT_signal"/>
</dbReference>
<dbReference type="PANTHER" id="PTHR24260:SF136">
    <property type="entry name" value="GH08193P-RELATED"/>
    <property type="match status" value="1"/>
</dbReference>
<keyword evidence="3" id="KW-1015">Disulfide bond</keyword>
<gene>
    <name evidence="7" type="ORF">P8A19_26600</name>
</gene>
<dbReference type="InterPro" id="IPR001254">
    <property type="entry name" value="Trypsin_dom"/>
</dbReference>
<evidence type="ECO:0000313" key="8">
    <source>
        <dbReference type="Proteomes" id="UP001235744"/>
    </source>
</evidence>
<keyword evidence="2" id="KW-0677">Repeat</keyword>
<evidence type="ECO:0000256" key="5">
    <source>
        <dbReference type="SAM" id="SignalP"/>
    </source>
</evidence>
<evidence type="ECO:0000313" key="7">
    <source>
        <dbReference type="EMBL" id="WLQ58779.1"/>
    </source>
</evidence>
<feature type="chain" id="PRO_5045505601" evidence="5">
    <location>
        <begin position="31"/>
        <end position="737"/>
    </location>
</feature>
<dbReference type="PROSITE" id="PS51470">
    <property type="entry name" value="FG_GAP"/>
    <property type="match status" value="1"/>
</dbReference>
<evidence type="ECO:0000256" key="2">
    <source>
        <dbReference type="ARBA" id="ARBA00022737"/>
    </source>
</evidence>
<evidence type="ECO:0000256" key="4">
    <source>
        <dbReference type="ARBA" id="ARBA00023180"/>
    </source>
</evidence>
<dbReference type="PROSITE" id="PS00135">
    <property type="entry name" value="TRYPSIN_SER"/>
    <property type="match status" value="1"/>
</dbReference>
<evidence type="ECO:0000259" key="6">
    <source>
        <dbReference type="PROSITE" id="PS50240"/>
    </source>
</evidence>
<dbReference type="SMART" id="SM00020">
    <property type="entry name" value="Tryp_SPc"/>
    <property type="match status" value="1"/>
</dbReference>